<feature type="compositionally biased region" description="Pro residues" evidence="1">
    <location>
        <begin position="95"/>
        <end position="111"/>
    </location>
</feature>
<feature type="transmembrane region" description="Helical" evidence="2">
    <location>
        <begin position="189"/>
        <end position="222"/>
    </location>
</feature>
<reference evidence="3 4" key="1">
    <citation type="submission" date="2020-08" db="EMBL/GenBank/DDBJ databases">
        <title>Genomic Encyclopedia of Type Strains, Phase IV (KMG-IV): sequencing the most valuable type-strain genomes for metagenomic binning, comparative biology and taxonomic classification.</title>
        <authorList>
            <person name="Goeker M."/>
        </authorList>
    </citation>
    <scope>NUCLEOTIDE SEQUENCE [LARGE SCALE GENOMIC DNA]</scope>
    <source>
        <strain evidence="3 4">DSM 4731</strain>
    </source>
</reference>
<dbReference type="RefSeq" id="WP_260171201.1">
    <property type="nucleotide sequence ID" value="NZ_JACHOQ010000004.1"/>
</dbReference>
<feature type="compositionally biased region" description="Polar residues" evidence="1">
    <location>
        <begin position="35"/>
        <end position="45"/>
    </location>
</feature>
<keyword evidence="4" id="KW-1185">Reference proteome</keyword>
<keyword evidence="2" id="KW-0472">Membrane</keyword>
<feature type="compositionally biased region" description="Low complexity" evidence="1">
    <location>
        <begin position="71"/>
        <end position="85"/>
    </location>
</feature>
<gene>
    <name evidence="3" type="ORF">GGQ93_002164</name>
</gene>
<name>A0A7W9C7A2_9CAUL</name>
<feature type="region of interest" description="Disordered" evidence="1">
    <location>
        <begin position="22"/>
        <end position="133"/>
    </location>
</feature>
<proteinExistence type="predicted"/>
<dbReference type="AlphaFoldDB" id="A0A7W9C7A2"/>
<keyword evidence="2" id="KW-0812">Transmembrane</keyword>
<feature type="transmembrane region" description="Helical" evidence="2">
    <location>
        <begin position="144"/>
        <end position="168"/>
    </location>
</feature>
<evidence type="ECO:0000313" key="4">
    <source>
        <dbReference type="Proteomes" id="UP000527324"/>
    </source>
</evidence>
<organism evidence="3 4">
    <name type="scientific">Brevundimonas aurantiaca</name>
    <dbReference type="NCBI Taxonomy" id="74316"/>
    <lineage>
        <taxon>Bacteria</taxon>
        <taxon>Pseudomonadati</taxon>
        <taxon>Pseudomonadota</taxon>
        <taxon>Alphaproteobacteria</taxon>
        <taxon>Caulobacterales</taxon>
        <taxon>Caulobacteraceae</taxon>
        <taxon>Brevundimonas</taxon>
    </lineage>
</organism>
<evidence type="ECO:0000313" key="3">
    <source>
        <dbReference type="EMBL" id="MBB5740446.1"/>
    </source>
</evidence>
<dbReference type="Proteomes" id="UP000527324">
    <property type="component" value="Unassembled WGS sequence"/>
</dbReference>
<keyword evidence="2" id="KW-1133">Transmembrane helix</keyword>
<protein>
    <submittedName>
        <fullName evidence="3">Putative membrane protein</fullName>
    </submittedName>
</protein>
<dbReference type="EMBL" id="JACHOQ010000004">
    <property type="protein sequence ID" value="MBB5740446.1"/>
    <property type="molecule type" value="Genomic_DNA"/>
</dbReference>
<accession>A0A7W9C7A2</accession>
<evidence type="ECO:0000256" key="2">
    <source>
        <dbReference type="SAM" id="Phobius"/>
    </source>
</evidence>
<sequence>MRPPAWAAIVLNSPAVSAAREKRILSMAEPGDPQGSESAQPQAASDDQDHDALVGFVSAASLAGRHREPEATPAAPTRAETVTPAPEREADLFDPPEPQPQPVTAPAPAQPGPFERSARPGPVDALRDSLGRRKEQPAAPMSLYAVYVLILLAVPTLGVSALLALVAVTGREGPQERLAAGHFLYQRRTLWIAAVAVVLGGLLVIVNIGVFVLFLSALWILARGVFGVMRLKAGRPIDNPRSWLF</sequence>
<comment type="caution">
    <text evidence="3">The sequence shown here is derived from an EMBL/GenBank/DDBJ whole genome shotgun (WGS) entry which is preliminary data.</text>
</comment>
<evidence type="ECO:0000256" key="1">
    <source>
        <dbReference type="SAM" id="MobiDB-lite"/>
    </source>
</evidence>